<sequence>DGAAAGILPDIQSCQLDWEQDALLLLGSESFWNAFHGKDVEVGGLAMQILRETASLSGPLARRTEERTAERLLEAAKKTRQGLADDVAVSVLRFTWVD</sequence>
<dbReference type="OrthoDB" id="435452at2759"/>
<comment type="caution">
    <text evidence="1">The sequence shown here is derived from an EMBL/GenBank/DDBJ whole genome shotgun (WGS) entry which is preliminary data.</text>
</comment>
<evidence type="ECO:0008006" key="3">
    <source>
        <dbReference type="Google" id="ProtNLM"/>
    </source>
</evidence>
<organism evidence="1 2">
    <name type="scientific">Polarella glacialis</name>
    <name type="common">Dinoflagellate</name>
    <dbReference type="NCBI Taxonomy" id="89957"/>
    <lineage>
        <taxon>Eukaryota</taxon>
        <taxon>Sar</taxon>
        <taxon>Alveolata</taxon>
        <taxon>Dinophyceae</taxon>
        <taxon>Suessiales</taxon>
        <taxon>Suessiaceae</taxon>
        <taxon>Polarella</taxon>
    </lineage>
</organism>
<feature type="non-terminal residue" evidence="1">
    <location>
        <position position="98"/>
    </location>
</feature>
<reference evidence="1" key="1">
    <citation type="submission" date="2021-02" db="EMBL/GenBank/DDBJ databases">
        <authorList>
            <person name="Dougan E. K."/>
            <person name="Rhodes N."/>
            <person name="Thang M."/>
            <person name="Chan C."/>
        </authorList>
    </citation>
    <scope>NUCLEOTIDE SEQUENCE</scope>
</reference>
<dbReference type="Gene3D" id="3.60.40.10">
    <property type="entry name" value="PPM-type phosphatase domain"/>
    <property type="match status" value="1"/>
</dbReference>
<dbReference type="Proteomes" id="UP000654075">
    <property type="component" value="Unassembled WGS sequence"/>
</dbReference>
<evidence type="ECO:0000313" key="2">
    <source>
        <dbReference type="Proteomes" id="UP000654075"/>
    </source>
</evidence>
<evidence type="ECO:0000313" key="1">
    <source>
        <dbReference type="EMBL" id="CAE8602467.1"/>
    </source>
</evidence>
<name>A0A813EK53_POLGL</name>
<feature type="non-terminal residue" evidence="1">
    <location>
        <position position="1"/>
    </location>
</feature>
<accession>A0A813EK53</accession>
<dbReference type="AlphaFoldDB" id="A0A813EK53"/>
<dbReference type="SUPFAM" id="SSF81606">
    <property type="entry name" value="PP2C-like"/>
    <property type="match status" value="1"/>
</dbReference>
<proteinExistence type="predicted"/>
<keyword evidence="2" id="KW-1185">Reference proteome</keyword>
<gene>
    <name evidence="1" type="ORF">PGLA1383_LOCUS20710</name>
</gene>
<protein>
    <recommendedName>
        <fullName evidence="3">PPM-type phosphatase domain-containing protein</fullName>
    </recommendedName>
</protein>
<dbReference type="EMBL" id="CAJNNV010014334">
    <property type="protein sequence ID" value="CAE8602467.1"/>
    <property type="molecule type" value="Genomic_DNA"/>
</dbReference>
<dbReference type="InterPro" id="IPR036457">
    <property type="entry name" value="PPM-type-like_dom_sf"/>
</dbReference>